<dbReference type="PANTHER" id="PTHR45648">
    <property type="entry name" value="GDSL LIPASE/ACYLHYDROLASE FAMILY PROTEIN (AFU_ORTHOLOGUE AFUA_4G14700)"/>
    <property type="match status" value="1"/>
</dbReference>
<dbReference type="InterPro" id="IPR036514">
    <property type="entry name" value="SGNH_hydro_sf"/>
</dbReference>
<feature type="chain" id="PRO_5040768790" evidence="2">
    <location>
        <begin position="21"/>
        <end position="357"/>
    </location>
</feature>
<dbReference type="OrthoDB" id="1600564at2759"/>
<comment type="caution">
    <text evidence="3">The sequence shown here is derived from an EMBL/GenBank/DDBJ whole genome shotgun (WGS) entry which is preliminary data.</text>
</comment>
<evidence type="ECO:0000313" key="3">
    <source>
        <dbReference type="EMBL" id="KAJ2778924.1"/>
    </source>
</evidence>
<dbReference type="PANTHER" id="PTHR45648:SF139">
    <property type="entry name" value="GDSL ESTERASE_LIPASE"/>
    <property type="match status" value="1"/>
</dbReference>
<dbReference type="GO" id="GO:0016788">
    <property type="term" value="F:hydrolase activity, acting on ester bonds"/>
    <property type="evidence" value="ECO:0007669"/>
    <property type="project" value="InterPro"/>
</dbReference>
<evidence type="ECO:0000256" key="2">
    <source>
        <dbReference type="SAM" id="SignalP"/>
    </source>
</evidence>
<reference evidence="3" key="1">
    <citation type="submission" date="2022-07" db="EMBL/GenBank/DDBJ databases">
        <title>Phylogenomic reconstructions and comparative analyses of Kickxellomycotina fungi.</title>
        <authorList>
            <person name="Reynolds N.K."/>
            <person name="Stajich J.E."/>
            <person name="Barry K."/>
            <person name="Grigoriev I.V."/>
            <person name="Crous P."/>
            <person name="Smith M.E."/>
        </authorList>
    </citation>
    <scope>NUCLEOTIDE SEQUENCE</scope>
    <source>
        <strain evidence="3">NBRC 105414</strain>
    </source>
</reference>
<gene>
    <name evidence="3" type="ORF">H4R18_004316</name>
</gene>
<evidence type="ECO:0000313" key="4">
    <source>
        <dbReference type="Proteomes" id="UP001140217"/>
    </source>
</evidence>
<name>A0A9W8HCM0_9FUNG</name>
<dbReference type="AlphaFoldDB" id="A0A9W8HCM0"/>
<proteinExistence type="predicted"/>
<keyword evidence="4" id="KW-1185">Reference proteome</keyword>
<dbReference type="InterPro" id="IPR051058">
    <property type="entry name" value="GDSL_Est/Lipase"/>
</dbReference>
<organism evidence="3 4">
    <name type="scientific">Coemansia javaensis</name>
    <dbReference type="NCBI Taxonomy" id="2761396"/>
    <lineage>
        <taxon>Eukaryota</taxon>
        <taxon>Fungi</taxon>
        <taxon>Fungi incertae sedis</taxon>
        <taxon>Zoopagomycota</taxon>
        <taxon>Kickxellomycotina</taxon>
        <taxon>Kickxellomycetes</taxon>
        <taxon>Kickxellales</taxon>
        <taxon>Kickxellaceae</taxon>
        <taxon>Coemansia</taxon>
    </lineage>
</organism>
<dbReference type="EMBL" id="JANBUL010000203">
    <property type="protein sequence ID" value="KAJ2778924.1"/>
    <property type="molecule type" value="Genomic_DNA"/>
</dbReference>
<evidence type="ECO:0000256" key="1">
    <source>
        <dbReference type="ARBA" id="ARBA00022801"/>
    </source>
</evidence>
<dbReference type="SUPFAM" id="SSF52266">
    <property type="entry name" value="SGNH hydrolase"/>
    <property type="match status" value="1"/>
</dbReference>
<protein>
    <submittedName>
        <fullName evidence="3">Uncharacterized protein</fullName>
    </submittedName>
</protein>
<dbReference type="Gene3D" id="3.40.50.1110">
    <property type="entry name" value="SGNH hydrolase"/>
    <property type="match status" value="1"/>
</dbReference>
<dbReference type="InterPro" id="IPR001087">
    <property type="entry name" value="GDSL"/>
</dbReference>
<sequence>MKLLVPLSAAVAAAVAVVQAASPTLYVFGDSLSDIGTLRELTLGLVPPPPYWRGRFSSGPVWNEYLAPLLSYGLYNKAVGGATSDNANASVLKLVPFMPIDLPSAQNQISYFRAIKPFYSSSPTRNDDIAVLEIGANDFFAEMFKLAAGQLTPGSFVETLSTTVIKQLEQLRTIGFKNFIIADLAAIQHTPMAKLLKIEAVSAATVTQYNQVLAAKVAAWAGSAKGLGFYGIAPLGKFVEVTALSANVSQALGLADVSTSCVGGNALNLIQAQNKLVALMNFVVNADSNLMCTNPSTNYFFDVVHPAERVQRLFGYYAKHLVDALRQGATFDMTEANMLALIKQHSLNTPAPKPAKV</sequence>
<feature type="signal peptide" evidence="2">
    <location>
        <begin position="1"/>
        <end position="20"/>
    </location>
</feature>
<keyword evidence="2" id="KW-0732">Signal</keyword>
<dbReference type="CDD" id="cd01846">
    <property type="entry name" value="fatty_acyltransferase_like"/>
    <property type="match status" value="1"/>
</dbReference>
<keyword evidence="1" id="KW-0378">Hydrolase</keyword>
<accession>A0A9W8HCM0</accession>
<dbReference type="Proteomes" id="UP001140217">
    <property type="component" value="Unassembled WGS sequence"/>
</dbReference>
<dbReference type="Pfam" id="PF00657">
    <property type="entry name" value="Lipase_GDSL"/>
    <property type="match status" value="1"/>
</dbReference>